<dbReference type="RefSeq" id="WP_136536418.1">
    <property type="nucleotide sequence ID" value="NZ_STGY01000070.1"/>
</dbReference>
<name>A0A4S8Q8E5_9ACTN</name>
<dbReference type="InterPro" id="IPR038765">
    <property type="entry name" value="Papain-like_cys_pep_sf"/>
</dbReference>
<dbReference type="Proteomes" id="UP000308760">
    <property type="component" value="Unassembled WGS sequence"/>
</dbReference>
<evidence type="ECO:0000313" key="2">
    <source>
        <dbReference type="EMBL" id="THV37149.1"/>
    </source>
</evidence>
<feature type="domain" description="Transglutaminase-like" evidence="1">
    <location>
        <begin position="96"/>
        <end position="151"/>
    </location>
</feature>
<keyword evidence="3" id="KW-1185">Reference proteome</keyword>
<dbReference type="OrthoDB" id="148799at2"/>
<dbReference type="AlphaFoldDB" id="A0A4S8Q8E5"/>
<accession>A0A4S8Q8E5</accession>
<dbReference type="SUPFAM" id="SSF54001">
    <property type="entry name" value="Cysteine proteinases"/>
    <property type="match status" value="1"/>
</dbReference>
<organism evidence="2 3">
    <name type="scientific">Glycomyces buryatensis</name>
    <dbReference type="NCBI Taxonomy" id="2570927"/>
    <lineage>
        <taxon>Bacteria</taxon>
        <taxon>Bacillati</taxon>
        <taxon>Actinomycetota</taxon>
        <taxon>Actinomycetes</taxon>
        <taxon>Glycomycetales</taxon>
        <taxon>Glycomycetaceae</taxon>
        <taxon>Glycomyces</taxon>
    </lineage>
</organism>
<evidence type="ECO:0000259" key="1">
    <source>
        <dbReference type="Pfam" id="PF01841"/>
    </source>
</evidence>
<protein>
    <submittedName>
        <fullName evidence="2">Transglutaminase domain-containing protein</fullName>
    </submittedName>
</protein>
<reference evidence="3" key="1">
    <citation type="submission" date="2019-04" db="EMBL/GenBank/DDBJ databases">
        <title>Nocardioides xinjiangensis sp. nov.</title>
        <authorList>
            <person name="Liu S."/>
        </authorList>
    </citation>
    <scope>NUCLEOTIDE SEQUENCE [LARGE SCALE GENOMIC DNA]</scope>
    <source>
        <strain evidence="3">18</strain>
    </source>
</reference>
<reference evidence="2 3" key="2">
    <citation type="submission" date="2019-05" db="EMBL/GenBank/DDBJ databases">
        <title>Glycomyces buryatensis sp. nov.</title>
        <authorList>
            <person name="Nikitina E."/>
        </authorList>
    </citation>
    <scope>NUCLEOTIDE SEQUENCE [LARGE SCALE GENOMIC DNA]</scope>
    <source>
        <strain evidence="2 3">18</strain>
    </source>
</reference>
<dbReference type="EMBL" id="STGY01000070">
    <property type="protein sequence ID" value="THV37149.1"/>
    <property type="molecule type" value="Genomic_DNA"/>
</dbReference>
<gene>
    <name evidence="2" type="ORF">FAB82_20495</name>
</gene>
<sequence length="295" mass="32483">MSANDSLAYYTRPGPLTAAGGHQASLETLPGDVPALFEAVPGLLIHEFLPGLYGLDREPGYTETGHLRSTEHILGRLLADGRPLAERREPADRLGGSCRHFTLITVAALRAHGIPARARCGFGTYFQPGWHVDHWVAEYWNAAEGRWILGDAQMDPILVESLNLDFDPVDIPRDKFVVAGQAWESFRAGELDPDRCGLADTDDEFGWWWIAGNLIRDTAALANMELLPWDVWGAMPEPSPIDGAPLDLFDRLASLTADPDTAADVRELYEAEDGIRVPDQVFNFIRKSAEPVLAT</sequence>
<proteinExistence type="predicted"/>
<dbReference type="InterPro" id="IPR002931">
    <property type="entry name" value="Transglutaminase-like"/>
</dbReference>
<comment type="caution">
    <text evidence="2">The sequence shown here is derived from an EMBL/GenBank/DDBJ whole genome shotgun (WGS) entry which is preliminary data.</text>
</comment>
<dbReference type="Pfam" id="PF01841">
    <property type="entry name" value="Transglut_core"/>
    <property type="match status" value="1"/>
</dbReference>
<dbReference type="Gene3D" id="3.10.620.30">
    <property type="match status" value="1"/>
</dbReference>
<evidence type="ECO:0000313" key="3">
    <source>
        <dbReference type="Proteomes" id="UP000308760"/>
    </source>
</evidence>